<dbReference type="EMBL" id="CP017581">
    <property type="protein sequence ID" value="ARF49687.1"/>
    <property type="molecule type" value="Genomic_DNA"/>
</dbReference>
<evidence type="ECO:0000313" key="1">
    <source>
        <dbReference type="EMBL" id="ARF49687.1"/>
    </source>
</evidence>
<name>A0ABN4YY75_PANSE</name>
<reference evidence="1 2" key="1">
    <citation type="submission" date="2016-10" db="EMBL/GenBank/DDBJ databases">
        <title>Complete Genome Assembly of Pantoea stewartii subsp. stewartii DC283, a Corn Pathogen.</title>
        <authorList>
            <person name="Duong D.A."/>
            <person name="Stevens A.M."/>
            <person name="Jensen R.V."/>
        </authorList>
    </citation>
    <scope>NUCLEOTIDE SEQUENCE [LARGE SCALE GENOMIC DNA]</scope>
    <source>
        <strain evidence="1 2">DC283</strain>
    </source>
</reference>
<sequence length="141" mass="15296">MGELTIPSGKIAFMFPAKFNLEGARSPVLNFSVRDDGIIAMSVGISFLELNAGSPYFVNLKLSSPNGDEVTISSTLEAIPGDHIDPIKRSSFLTASYYFEPSLNGSHRFTCELLDVIRDSKPVDAMSLWFNVLGVEDSSAS</sequence>
<dbReference type="RefSeq" id="WP_044241803.1">
    <property type="nucleotide sequence ID" value="NZ_AHIE01000008.1"/>
</dbReference>
<keyword evidence="2" id="KW-1185">Reference proteome</keyword>
<accession>A0ABN4YY75</accession>
<dbReference type="Proteomes" id="UP000192380">
    <property type="component" value="Chromosome"/>
</dbReference>
<gene>
    <name evidence="1" type="ORF">DSJ_10270</name>
</gene>
<evidence type="ECO:0000313" key="2">
    <source>
        <dbReference type="Proteomes" id="UP000192380"/>
    </source>
</evidence>
<organism evidence="1 2">
    <name type="scientific">Pantoea stewartii subsp. stewartii DC283</name>
    <dbReference type="NCBI Taxonomy" id="660596"/>
    <lineage>
        <taxon>Bacteria</taxon>
        <taxon>Pseudomonadati</taxon>
        <taxon>Pseudomonadota</taxon>
        <taxon>Gammaproteobacteria</taxon>
        <taxon>Enterobacterales</taxon>
        <taxon>Erwiniaceae</taxon>
        <taxon>Pantoea</taxon>
    </lineage>
</organism>
<proteinExistence type="predicted"/>
<protein>
    <submittedName>
        <fullName evidence="1">Uncharacterized protein</fullName>
    </submittedName>
</protein>